<dbReference type="RefSeq" id="WP_353064579.1">
    <property type="nucleotide sequence ID" value="NZ_CP132942.1"/>
</dbReference>
<dbReference type="PANTHER" id="PTHR43433:SF5">
    <property type="entry name" value="AB HYDROLASE-1 DOMAIN-CONTAINING PROTEIN"/>
    <property type="match status" value="1"/>
</dbReference>
<protein>
    <submittedName>
        <fullName evidence="2">Alpha/beta hydrolase</fullName>
    </submittedName>
</protein>
<dbReference type="KEGG" id="tpsc:RBB77_02280"/>
<dbReference type="EMBL" id="CP132942">
    <property type="protein sequence ID" value="XCB33735.1"/>
    <property type="molecule type" value="Genomic_DNA"/>
</dbReference>
<dbReference type="Gene3D" id="3.40.50.1820">
    <property type="entry name" value="alpha/beta hydrolase"/>
    <property type="match status" value="1"/>
</dbReference>
<feature type="domain" description="AB hydrolase-1" evidence="1">
    <location>
        <begin position="51"/>
        <end position="264"/>
    </location>
</feature>
<dbReference type="SUPFAM" id="SSF53474">
    <property type="entry name" value="alpha/beta-Hydrolases"/>
    <property type="match status" value="1"/>
</dbReference>
<dbReference type="AlphaFoldDB" id="A0AAU7ZS34"/>
<evidence type="ECO:0000313" key="2">
    <source>
        <dbReference type="EMBL" id="XCB33735.1"/>
    </source>
</evidence>
<proteinExistence type="predicted"/>
<sequence length="285" mass="31671">MEFCDDEFSDDDLTNFEAHGATLPANPDTQGYVEHKGAQIWYATYGSGSPVILLHGGFGHSGNWSYQLPDLFTAGHRVIFIDSRGHGRSTRDDRPYSYELMASDVLAVMDTLHLERAALVGWSDGACIALILADQAPFRVAGAFFFGCNMDPSGLKQINERNPLLHRCLGRHAMDYAQLSPTPDQFNEFAHAVRIMMNTQPNYTSQDLARVSVPVAIVQAEHDEFIKDEHAEYLARTIPNAKLIILKGVSHFVPLQRPHIFNAAMLAFITEVLPDRPSMRGAVTL</sequence>
<reference evidence="2" key="2">
    <citation type="journal article" date="2024" name="Environ. Microbiol.">
        <title>Genome analysis and description of Tunturibacter gen. nov. expands the diversity of Terriglobia in tundra soils.</title>
        <authorList>
            <person name="Messyasz A."/>
            <person name="Mannisto M.K."/>
            <person name="Kerkhof L.J."/>
            <person name="Haggblom M.M."/>
        </authorList>
    </citation>
    <scope>NUCLEOTIDE SEQUENCE</scope>
    <source>
        <strain evidence="2">X5P6</strain>
    </source>
</reference>
<evidence type="ECO:0000259" key="1">
    <source>
        <dbReference type="Pfam" id="PF12697"/>
    </source>
</evidence>
<dbReference type="PANTHER" id="PTHR43433">
    <property type="entry name" value="HYDROLASE, ALPHA/BETA FOLD FAMILY PROTEIN"/>
    <property type="match status" value="1"/>
</dbReference>
<reference evidence="2" key="1">
    <citation type="submission" date="2023-08" db="EMBL/GenBank/DDBJ databases">
        <authorList>
            <person name="Messyasz A."/>
            <person name="Mannisto M.K."/>
            <person name="Kerkhof L.J."/>
            <person name="Haggblom M."/>
        </authorList>
    </citation>
    <scope>NUCLEOTIDE SEQUENCE</scope>
    <source>
        <strain evidence="2">X5P6</strain>
    </source>
</reference>
<dbReference type="InterPro" id="IPR050471">
    <property type="entry name" value="AB_hydrolase"/>
</dbReference>
<dbReference type="Pfam" id="PF12697">
    <property type="entry name" value="Abhydrolase_6"/>
    <property type="match status" value="1"/>
</dbReference>
<name>A0AAU7ZS34_9BACT</name>
<keyword evidence="2" id="KW-0378">Hydrolase</keyword>
<dbReference type="GO" id="GO:0016787">
    <property type="term" value="F:hydrolase activity"/>
    <property type="evidence" value="ECO:0007669"/>
    <property type="project" value="UniProtKB-KW"/>
</dbReference>
<dbReference type="InterPro" id="IPR029058">
    <property type="entry name" value="AB_hydrolase_fold"/>
</dbReference>
<dbReference type="InterPro" id="IPR000073">
    <property type="entry name" value="AB_hydrolase_1"/>
</dbReference>
<organism evidence="2">
    <name type="scientific">Tunturiibacter psychrotolerans</name>
    <dbReference type="NCBI Taxonomy" id="3069686"/>
    <lineage>
        <taxon>Bacteria</taxon>
        <taxon>Pseudomonadati</taxon>
        <taxon>Acidobacteriota</taxon>
        <taxon>Terriglobia</taxon>
        <taxon>Terriglobales</taxon>
        <taxon>Acidobacteriaceae</taxon>
        <taxon>Tunturiibacter</taxon>
    </lineage>
</organism>
<gene>
    <name evidence="2" type="ORF">RBB77_02280</name>
</gene>
<accession>A0AAU7ZS34</accession>